<keyword evidence="1" id="KW-0227">DNA damage</keyword>
<dbReference type="SUPFAM" id="SSF48150">
    <property type="entry name" value="DNA-glycosylase"/>
    <property type="match status" value="1"/>
</dbReference>
<evidence type="ECO:0000313" key="8">
    <source>
        <dbReference type="EMBL" id="RDJ20268.1"/>
    </source>
</evidence>
<proteinExistence type="predicted"/>
<dbReference type="Pfam" id="PF22175">
    <property type="entry name" value="Ogg-HhH"/>
    <property type="match status" value="1"/>
</dbReference>
<dbReference type="InterPro" id="IPR003265">
    <property type="entry name" value="HhH-GPD_domain"/>
</dbReference>
<evidence type="ECO:0000256" key="1">
    <source>
        <dbReference type="ARBA" id="ARBA00022763"/>
    </source>
</evidence>
<gene>
    <name evidence="8" type="ORF">DWE98_25205</name>
</gene>
<evidence type="ECO:0000259" key="7">
    <source>
        <dbReference type="SMART" id="SM00478"/>
    </source>
</evidence>
<keyword evidence="4" id="KW-0456">Lyase</keyword>
<dbReference type="InterPro" id="IPR012092">
    <property type="entry name" value="DNA_glyclase/AP_lyase_Ogg"/>
</dbReference>
<keyword evidence="5" id="KW-0511">Multifunctional enzyme</keyword>
<feature type="domain" description="HhH-GPD" evidence="7">
    <location>
        <begin position="81"/>
        <end position="232"/>
    </location>
</feature>
<dbReference type="SMART" id="SM00478">
    <property type="entry name" value="ENDO3c"/>
    <property type="match status" value="1"/>
</dbReference>
<evidence type="ECO:0000256" key="5">
    <source>
        <dbReference type="ARBA" id="ARBA00023268"/>
    </source>
</evidence>
<dbReference type="Proteomes" id="UP000255207">
    <property type="component" value="Unassembled WGS sequence"/>
</dbReference>
<name>A0A370KZ56_9HYPH</name>
<dbReference type="GO" id="GO:0016799">
    <property type="term" value="F:hydrolase activity, hydrolyzing N-glycosyl compounds"/>
    <property type="evidence" value="ECO:0007669"/>
    <property type="project" value="InterPro"/>
</dbReference>
<evidence type="ECO:0000256" key="2">
    <source>
        <dbReference type="ARBA" id="ARBA00022801"/>
    </source>
</evidence>
<sequence>MHMPDAADNPLTFSPSTEIVPGVIFGRPEWVPSPAFWFSLASAGWTDDDRYVSPPGSLLADDIAFCILGGYGIRMEVNQAAWQRLKTAGALNPPLDVARIETLLVEPLDVGGRFVRYRFPRQRASRLFEALRRLDELPVDQLSPLDLRKELITLPGIGPKTASWIVRNWTGTDAVAILDVHVIRAGQMMGLFPERVRLPRDYATLEARFLDFATALRVPASYLDALMWREMRALTT</sequence>
<comment type="caution">
    <text evidence="8">The sequence shown here is derived from an EMBL/GenBank/DDBJ whole genome shotgun (WGS) entry which is preliminary data.</text>
</comment>
<keyword evidence="9" id="KW-1185">Reference proteome</keyword>
<evidence type="ECO:0000256" key="3">
    <source>
        <dbReference type="ARBA" id="ARBA00023204"/>
    </source>
</evidence>
<dbReference type="GO" id="GO:0016829">
    <property type="term" value="F:lyase activity"/>
    <property type="evidence" value="ECO:0007669"/>
    <property type="project" value="UniProtKB-KW"/>
</dbReference>
<reference evidence="9" key="1">
    <citation type="submission" date="2018-07" db="EMBL/GenBank/DDBJ databases">
        <authorList>
            <person name="Safronova V.I."/>
            <person name="Chirak E.R."/>
            <person name="Sazanova A.L."/>
        </authorList>
    </citation>
    <scope>NUCLEOTIDE SEQUENCE [LARGE SCALE GENOMIC DNA]</scope>
    <source>
        <strain evidence="9">RCAM04685</strain>
    </source>
</reference>
<dbReference type="OrthoDB" id="12078at2"/>
<organism evidence="8 9">
    <name type="scientific">Bosea caraganae</name>
    <dbReference type="NCBI Taxonomy" id="2763117"/>
    <lineage>
        <taxon>Bacteria</taxon>
        <taxon>Pseudomonadati</taxon>
        <taxon>Pseudomonadota</taxon>
        <taxon>Alphaproteobacteria</taxon>
        <taxon>Hyphomicrobiales</taxon>
        <taxon>Boseaceae</taxon>
        <taxon>Bosea</taxon>
    </lineage>
</organism>
<dbReference type="AlphaFoldDB" id="A0A370KZ56"/>
<evidence type="ECO:0000256" key="6">
    <source>
        <dbReference type="ARBA" id="ARBA00023295"/>
    </source>
</evidence>
<dbReference type="Gene3D" id="1.10.340.30">
    <property type="entry name" value="Hypothetical protein, domain 2"/>
    <property type="match status" value="1"/>
</dbReference>
<dbReference type="InterPro" id="IPR011257">
    <property type="entry name" value="DNA_glycosylase"/>
</dbReference>
<keyword evidence="6" id="KW-0326">Glycosidase</keyword>
<dbReference type="GO" id="GO:0003906">
    <property type="term" value="F:DNA-(apurinic or apyrimidinic site) endonuclease activity"/>
    <property type="evidence" value="ECO:0007669"/>
    <property type="project" value="InterPro"/>
</dbReference>
<dbReference type="GO" id="GO:0006284">
    <property type="term" value="P:base-excision repair"/>
    <property type="evidence" value="ECO:0007669"/>
    <property type="project" value="InterPro"/>
</dbReference>
<keyword evidence="8" id="KW-0255">Endonuclease</keyword>
<dbReference type="CDD" id="cd00056">
    <property type="entry name" value="ENDO3c"/>
    <property type="match status" value="1"/>
</dbReference>
<evidence type="ECO:0000256" key="4">
    <source>
        <dbReference type="ARBA" id="ARBA00023239"/>
    </source>
</evidence>
<evidence type="ECO:0000313" key="9">
    <source>
        <dbReference type="Proteomes" id="UP000255207"/>
    </source>
</evidence>
<dbReference type="EMBL" id="QQTP01000020">
    <property type="protein sequence ID" value="RDJ20268.1"/>
    <property type="molecule type" value="Genomic_DNA"/>
</dbReference>
<dbReference type="InterPro" id="IPR023170">
    <property type="entry name" value="HhH_base_excis_C"/>
</dbReference>
<keyword evidence="3" id="KW-0234">DNA repair</keyword>
<protein>
    <submittedName>
        <fullName evidence="8">Endonuclease III domain-containing protein</fullName>
    </submittedName>
</protein>
<keyword evidence="8" id="KW-0540">Nuclease</keyword>
<accession>A0A370KZ56</accession>
<dbReference type="Gene3D" id="1.10.1670.10">
    <property type="entry name" value="Helix-hairpin-Helix base-excision DNA repair enzymes (C-terminal)"/>
    <property type="match status" value="1"/>
</dbReference>
<keyword evidence="2" id="KW-0378">Hydrolase</keyword>